<evidence type="ECO:0008006" key="4">
    <source>
        <dbReference type="Google" id="ProtNLM"/>
    </source>
</evidence>
<dbReference type="AlphaFoldDB" id="A0A6J8BHJ0"/>
<proteinExistence type="predicted"/>
<name>A0A6J8BHJ0_MYTCO</name>
<feature type="region of interest" description="Disordered" evidence="1">
    <location>
        <begin position="1"/>
        <end position="21"/>
    </location>
</feature>
<dbReference type="SUPFAM" id="SSF56672">
    <property type="entry name" value="DNA/RNA polymerases"/>
    <property type="match status" value="1"/>
</dbReference>
<evidence type="ECO:0000256" key="1">
    <source>
        <dbReference type="SAM" id="MobiDB-lite"/>
    </source>
</evidence>
<organism evidence="2 3">
    <name type="scientific">Mytilus coruscus</name>
    <name type="common">Sea mussel</name>
    <dbReference type="NCBI Taxonomy" id="42192"/>
    <lineage>
        <taxon>Eukaryota</taxon>
        <taxon>Metazoa</taxon>
        <taxon>Spiralia</taxon>
        <taxon>Lophotrochozoa</taxon>
        <taxon>Mollusca</taxon>
        <taxon>Bivalvia</taxon>
        <taxon>Autobranchia</taxon>
        <taxon>Pteriomorphia</taxon>
        <taxon>Mytilida</taxon>
        <taxon>Mytiloidea</taxon>
        <taxon>Mytilidae</taxon>
        <taxon>Mytilinae</taxon>
        <taxon>Mytilus</taxon>
    </lineage>
</organism>
<keyword evidence="3" id="KW-1185">Reference proteome</keyword>
<dbReference type="Gene3D" id="3.30.70.270">
    <property type="match status" value="1"/>
</dbReference>
<dbReference type="PANTHER" id="PTHR33050">
    <property type="entry name" value="REVERSE TRANSCRIPTASE DOMAIN-CONTAINING PROTEIN"/>
    <property type="match status" value="1"/>
</dbReference>
<evidence type="ECO:0000313" key="3">
    <source>
        <dbReference type="Proteomes" id="UP000507470"/>
    </source>
</evidence>
<dbReference type="InterPro" id="IPR043502">
    <property type="entry name" value="DNA/RNA_pol_sf"/>
</dbReference>
<dbReference type="OrthoDB" id="5985998at2759"/>
<gene>
    <name evidence="2" type="ORF">MCOR_18880</name>
</gene>
<dbReference type="Gene3D" id="3.10.10.10">
    <property type="entry name" value="HIV Type 1 Reverse Transcriptase, subunit A, domain 1"/>
    <property type="match status" value="1"/>
</dbReference>
<dbReference type="InterPro" id="IPR043128">
    <property type="entry name" value="Rev_trsase/Diguanyl_cyclase"/>
</dbReference>
<accession>A0A6J8BHJ0</accession>
<sequence>MRKIIGPTSVPGKQADIPKRSSSSETVKYQFYNLHEQDYEYENSHNGKTLFFVGSLYENFSFWKEVLKATNFVFNVISDGNLISFFFFENPSSARLNKNMSAFKHSAFVEHAINKLLQTGAAAIECKDHIPFAINPLTVSVNAPGKERLILDLRHVNQFTEKIKCKFEIESESLQYTIKDGYIVKFDLTCGYHHVSIHKDHQTHLGFSLKFQNTT</sequence>
<dbReference type="EMBL" id="CACVKT020003336">
    <property type="protein sequence ID" value="CAC5383106.1"/>
    <property type="molecule type" value="Genomic_DNA"/>
</dbReference>
<protein>
    <recommendedName>
        <fullName evidence="4">Reverse transcriptase domain-containing protein</fullName>
    </recommendedName>
</protein>
<dbReference type="PANTHER" id="PTHR33050:SF7">
    <property type="entry name" value="RIBONUCLEASE H"/>
    <property type="match status" value="1"/>
</dbReference>
<dbReference type="InterPro" id="IPR052055">
    <property type="entry name" value="Hepadnavirus_pol/RT"/>
</dbReference>
<dbReference type="Proteomes" id="UP000507470">
    <property type="component" value="Unassembled WGS sequence"/>
</dbReference>
<evidence type="ECO:0000313" key="2">
    <source>
        <dbReference type="EMBL" id="CAC5383106.1"/>
    </source>
</evidence>
<reference evidence="2 3" key="1">
    <citation type="submission" date="2020-06" db="EMBL/GenBank/DDBJ databases">
        <authorList>
            <person name="Li R."/>
            <person name="Bekaert M."/>
        </authorList>
    </citation>
    <scope>NUCLEOTIDE SEQUENCE [LARGE SCALE GENOMIC DNA]</scope>
    <source>
        <strain evidence="3">wild</strain>
    </source>
</reference>